<dbReference type="InParanoid" id="A0A1J7IXM2"/>
<reference evidence="2 3" key="1">
    <citation type="submission" date="2016-10" db="EMBL/GenBank/DDBJ databases">
        <title>Draft genome sequence of Coniochaeta ligniaria NRRL30616, a lignocellulolytic fungus for bioabatement of inhibitors in plant biomass hydrolysates.</title>
        <authorList>
            <consortium name="DOE Joint Genome Institute"/>
            <person name="Jimenez D.J."/>
            <person name="Hector R.E."/>
            <person name="Riley R."/>
            <person name="Sun H."/>
            <person name="Grigoriev I.V."/>
            <person name="Van Elsas J.D."/>
            <person name="Nichols N.N."/>
        </authorList>
    </citation>
    <scope>NUCLEOTIDE SEQUENCE [LARGE SCALE GENOMIC DNA]</scope>
    <source>
        <strain evidence="2 3">NRRL 30616</strain>
    </source>
</reference>
<feature type="compositionally biased region" description="Basic and acidic residues" evidence="1">
    <location>
        <begin position="1"/>
        <end position="18"/>
    </location>
</feature>
<evidence type="ECO:0000313" key="2">
    <source>
        <dbReference type="EMBL" id="OIW32238.1"/>
    </source>
</evidence>
<sequence>MAEMGRERDAFLSVDEPHSGSVQGEGEGSISLSLRQCETTRGATKSQPNAKKMQGLARAPSRTHDEMRWVAVSKELQRNSAIREPQDCQGTGRNNLGSLRKSACSSSLTLQAGDAGLLKESPTTLPKSKTVPILPSNAEKRLLSLDFDF</sequence>
<feature type="compositionally biased region" description="Polar residues" evidence="1">
    <location>
        <begin position="30"/>
        <end position="49"/>
    </location>
</feature>
<protein>
    <submittedName>
        <fullName evidence="2">Uncharacterized protein</fullName>
    </submittedName>
</protein>
<evidence type="ECO:0000313" key="3">
    <source>
        <dbReference type="Proteomes" id="UP000182658"/>
    </source>
</evidence>
<organism evidence="2 3">
    <name type="scientific">Coniochaeta ligniaria NRRL 30616</name>
    <dbReference type="NCBI Taxonomy" id="1408157"/>
    <lineage>
        <taxon>Eukaryota</taxon>
        <taxon>Fungi</taxon>
        <taxon>Dikarya</taxon>
        <taxon>Ascomycota</taxon>
        <taxon>Pezizomycotina</taxon>
        <taxon>Sordariomycetes</taxon>
        <taxon>Sordariomycetidae</taxon>
        <taxon>Coniochaetales</taxon>
        <taxon>Coniochaetaceae</taxon>
        <taxon>Coniochaeta</taxon>
    </lineage>
</organism>
<feature type="region of interest" description="Disordered" evidence="1">
    <location>
        <begin position="115"/>
        <end position="136"/>
    </location>
</feature>
<keyword evidence="3" id="KW-1185">Reference proteome</keyword>
<feature type="region of interest" description="Disordered" evidence="1">
    <location>
        <begin position="1"/>
        <end position="65"/>
    </location>
</feature>
<accession>A0A1J7IXM2</accession>
<proteinExistence type="predicted"/>
<dbReference type="Proteomes" id="UP000182658">
    <property type="component" value="Unassembled WGS sequence"/>
</dbReference>
<evidence type="ECO:0000256" key="1">
    <source>
        <dbReference type="SAM" id="MobiDB-lite"/>
    </source>
</evidence>
<dbReference type="EMBL" id="KV875095">
    <property type="protein sequence ID" value="OIW32238.1"/>
    <property type="molecule type" value="Genomic_DNA"/>
</dbReference>
<name>A0A1J7IXM2_9PEZI</name>
<gene>
    <name evidence="2" type="ORF">CONLIGDRAFT_262904</name>
</gene>
<dbReference type="AlphaFoldDB" id="A0A1J7IXM2"/>